<evidence type="ECO:0000313" key="1">
    <source>
        <dbReference type="EMBL" id="EGA70562.1"/>
    </source>
</evidence>
<proteinExistence type="predicted"/>
<accession>E8M6B2</accession>
<evidence type="ECO:0000313" key="2">
    <source>
        <dbReference type="Proteomes" id="UP000006228"/>
    </source>
</evidence>
<protein>
    <submittedName>
        <fullName evidence="1">Uncharacterized protein</fullName>
    </submittedName>
</protein>
<dbReference type="EMBL" id="AEVT01000058">
    <property type="protein sequence ID" value="EGA70562.1"/>
    <property type="molecule type" value="Genomic_DNA"/>
</dbReference>
<reference evidence="1 2" key="1">
    <citation type="journal article" date="2012" name="Int. J. Syst. Evol. Microbiol.">
        <title>Vibrio caribbeanicus sp. nov., isolated from the marine sponge Scleritoderma cyanea.</title>
        <authorList>
            <person name="Hoffmann M."/>
            <person name="Monday S.R."/>
            <person name="Allard M.W."/>
            <person name="Strain E.A."/>
            <person name="Whittaker P."/>
            <person name="Naum M."/>
            <person name="McCarthy P.J."/>
            <person name="Lopez J.V."/>
            <person name="Fischer M."/>
            <person name="Brown E.W."/>
        </authorList>
    </citation>
    <scope>NUCLEOTIDE SEQUENCE [LARGE SCALE GENOMIC DNA]</scope>
    <source>
        <strain evidence="2">DSMZ 21326</strain>
    </source>
</reference>
<gene>
    <name evidence="1" type="ORF">VISI1226_00815</name>
</gene>
<sequence>MMSASLAPCLMSVFDEKLIDNNSHYYILVELTFSVAETKMEHSDITQLLIPKSDWASPDLFLYEGEDRLKLDLEGAIQFSGLNSVGGVVLGFRMMQYAVQLAAGDLALQRDGISIYTAFPGRGTQDAFEYTCRALRDRRYCCDTTLSHPAAQSGQRGQFLFTIRVNEQSMVMTPANGLPTQSYFEADRQSQDSQQALARWRDEKINFANTLLSLPPEQCLRVL</sequence>
<organism evidence="1 2">
    <name type="scientific">Vibrio sinaloensis DSM 21326</name>
    <dbReference type="NCBI Taxonomy" id="945550"/>
    <lineage>
        <taxon>Bacteria</taxon>
        <taxon>Pseudomonadati</taxon>
        <taxon>Pseudomonadota</taxon>
        <taxon>Gammaproteobacteria</taxon>
        <taxon>Vibrionales</taxon>
        <taxon>Vibrionaceae</taxon>
        <taxon>Vibrio</taxon>
        <taxon>Vibrio oreintalis group</taxon>
    </lineage>
</organism>
<name>E8M6B2_PHOS4</name>
<dbReference type="Proteomes" id="UP000006228">
    <property type="component" value="Unassembled WGS sequence"/>
</dbReference>
<dbReference type="AlphaFoldDB" id="E8M6B2"/>
<dbReference type="eggNOG" id="ENOG50314G3">
    <property type="taxonomic scope" value="Bacteria"/>
</dbReference>
<comment type="caution">
    <text evidence="1">The sequence shown here is derived from an EMBL/GenBank/DDBJ whole genome shotgun (WGS) entry which is preliminary data.</text>
</comment>